<evidence type="ECO:0000256" key="1">
    <source>
        <dbReference type="ARBA" id="ARBA00007926"/>
    </source>
</evidence>
<dbReference type="EMBL" id="BRYB01003985">
    <property type="protein sequence ID" value="GMI23825.1"/>
    <property type="molecule type" value="Genomic_DNA"/>
</dbReference>
<organism evidence="6 7">
    <name type="scientific">Tetraparma gracilis</name>
    <dbReference type="NCBI Taxonomy" id="2962635"/>
    <lineage>
        <taxon>Eukaryota</taxon>
        <taxon>Sar</taxon>
        <taxon>Stramenopiles</taxon>
        <taxon>Ochrophyta</taxon>
        <taxon>Bolidophyceae</taxon>
        <taxon>Parmales</taxon>
        <taxon>Triparmaceae</taxon>
        <taxon>Tetraparma</taxon>
    </lineage>
</organism>
<evidence type="ECO:0000256" key="4">
    <source>
        <dbReference type="SAM" id="MobiDB-lite"/>
    </source>
</evidence>
<accession>A0ABQ6MD08</accession>
<dbReference type="Gene3D" id="3.30.390.110">
    <property type="match status" value="1"/>
</dbReference>
<dbReference type="PANTHER" id="PTHR10544">
    <property type="entry name" value="60S RIBOSOMAL PROTEIN L28"/>
    <property type="match status" value="1"/>
</dbReference>
<keyword evidence="3" id="KW-0687">Ribonucleoprotein</keyword>
<evidence type="ECO:0000313" key="7">
    <source>
        <dbReference type="Proteomes" id="UP001165060"/>
    </source>
</evidence>
<dbReference type="InterPro" id="IPR002672">
    <property type="entry name" value="Ribosomal_eL28"/>
</dbReference>
<keyword evidence="2" id="KW-0689">Ribosomal protein</keyword>
<dbReference type="InterPro" id="IPR029004">
    <property type="entry name" value="Ribosomal_eL28/Mak16"/>
</dbReference>
<evidence type="ECO:0000256" key="3">
    <source>
        <dbReference type="ARBA" id="ARBA00023274"/>
    </source>
</evidence>
<evidence type="ECO:0000259" key="5">
    <source>
        <dbReference type="Pfam" id="PF01778"/>
    </source>
</evidence>
<protein>
    <recommendedName>
        <fullName evidence="5">Ribosomal eL28/Mak16 domain-containing protein</fullName>
    </recommendedName>
</protein>
<feature type="region of interest" description="Disordered" evidence="4">
    <location>
        <begin position="132"/>
        <end position="152"/>
    </location>
</feature>
<feature type="domain" description="Ribosomal eL28/Mak16" evidence="5">
    <location>
        <begin position="8"/>
        <end position="129"/>
    </location>
</feature>
<feature type="compositionally biased region" description="Basic residues" evidence="4">
    <location>
        <begin position="134"/>
        <end position="143"/>
    </location>
</feature>
<comment type="similarity">
    <text evidence="1">Belongs to the eukaryotic ribosomal protein eL28 family.</text>
</comment>
<name>A0ABQ6MD08_9STRA</name>
<dbReference type="Proteomes" id="UP001165060">
    <property type="component" value="Unassembled WGS sequence"/>
</dbReference>
<keyword evidence="7" id="KW-1185">Reference proteome</keyword>
<evidence type="ECO:0000256" key="2">
    <source>
        <dbReference type="ARBA" id="ARBA00022980"/>
    </source>
</evidence>
<proteinExistence type="inferred from homology"/>
<dbReference type="Pfam" id="PF01778">
    <property type="entry name" value="Ribosomal_L28e"/>
    <property type="match status" value="1"/>
</dbReference>
<comment type="caution">
    <text evidence="6">The sequence shown here is derived from an EMBL/GenBank/DDBJ whole genome shotgun (WGS) entry which is preliminary data.</text>
</comment>
<sequence>MVNAADSLVWACISKNNSFMVKRNGRTARTGAIRFSSEAGNVASLSTFKYSGLANSRTIDVTSTASADAKKGADLTMLKKTSSKAGSKPAKATQSTPLNKCFRSSVSAVEKQSARADLTAAAKAKYTGLANGKKAAKGLRKMSKVTLGRGTQ</sequence>
<gene>
    <name evidence="6" type="ORF">TeGR_g10902</name>
</gene>
<reference evidence="6 7" key="1">
    <citation type="journal article" date="2023" name="Commun. Biol.">
        <title>Genome analysis of Parmales, the sister group of diatoms, reveals the evolutionary specialization of diatoms from phago-mixotrophs to photoautotrophs.</title>
        <authorList>
            <person name="Ban H."/>
            <person name="Sato S."/>
            <person name="Yoshikawa S."/>
            <person name="Yamada K."/>
            <person name="Nakamura Y."/>
            <person name="Ichinomiya M."/>
            <person name="Sato N."/>
            <person name="Blanc-Mathieu R."/>
            <person name="Endo H."/>
            <person name="Kuwata A."/>
            <person name="Ogata H."/>
        </authorList>
    </citation>
    <scope>NUCLEOTIDE SEQUENCE [LARGE SCALE GENOMIC DNA]</scope>
</reference>
<evidence type="ECO:0000313" key="6">
    <source>
        <dbReference type="EMBL" id="GMI23825.1"/>
    </source>
</evidence>